<name>L2GB50_COLFN</name>
<reference evidence="2" key="1">
    <citation type="submission" date="2012-08" db="EMBL/GenBank/DDBJ databases">
        <title>Genome analysis of Colletotrichum orbiculare and Colletotrichum fructicola.</title>
        <authorList>
            <person name="Gan P.H.P."/>
            <person name="Ikeda K."/>
            <person name="Irieda H."/>
            <person name="Narusaka M."/>
            <person name="O'Connell R.J."/>
            <person name="Narusaka Y."/>
            <person name="Takano Y."/>
            <person name="Kubo Y."/>
            <person name="Shirasu K."/>
        </authorList>
    </citation>
    <scope>NUCLEOTIDE SEQUENCE</scope>
    <source>
        <strain evidence="2">Nara gc5</strain>
    </source>
</reference>
<dbReference type="HOGENOM" id="CLU_1975728_0_0_1"/>
<feature type="region of interest" description="Disordered" evidence="1">
    <location>
        <begin position="64"/>
        <end position="93"/>
    </location>
</feature>
<dbReference type="AlphaFoldDB" id="L2GB50"/>
<feature type="non-terminal residue" evidence="2">
    <location>
        <position position="1"/>
    </location>
</feature>
<dbReference type="STRING" id="1213859.L2GB50"/>
<dbReference type="EMBL" id="KB020545">
    <property type="protein sequence ID" value="ELA35859.1"/>
    <property type="molecule type" value="Genomic_DNA"/>
</dbReference>
<proteinExistence type="predicted"/>
<evidence type="ECO:0000313" key="2">
    <source>
        <dbReference type="EMBL" id="ELA35859.1"/>
    </source>
</evidence>
<sequence>EDQRPQPLAGILNPGGPNFSGNVSGVADDRSILYAMDDHSVRRLVFISFDPSIKLPGLTSWPGGPTVASSLTASPAGESTHQKPAQAVRPEAGLNMPQVPAWFRTVEAMSWRHSLETKAPIGFDMAN</sequence>
<gene>
    <name evidence="2" type="ORF">CGGC5_4558</name>
</gene>
<evidence type="ECO:0000256" key="1">
    <source>
        <dbReference type="SAM" id="MobiDB-lite"/>
    </source>
</evidence>
<protein>
    <submittedName>
        <fullName evidence="2">F-box domain containing protein</fullName>
    </submittedName>
</protein>
<feature type="compositionally biased region" description="Polar residues" evidence="1">
    <location>
        <begin position="67"/>
        <end position="83"/>
    </location>
</feature>
<organism evidence="2">
    <name type="scientific">Colletotrichum fructicola (strain Nara gc5)</name>
    <name type="common">Anthracnose fungus</name>
    <name type="synonym">Colletotrichum gloeosporioides (strain Nara gc5)</name>
    <dbReference type="NCBI Taxonomy" id="1213859"/>
    <lineage>
        <taxon>Eukaryota</taxon>
        <taxon>Fungi</taxon>
        <taxon>Dikarya</taxon>
        <taxon>Ascomycota</taxon>
        <taxon>Pezizomycotina</taxon>
        <taxon>Sordariomycetes</taxon>
        <taxon>Hypocreomycetidae</taxon>
        <taxon>Glomerellales</taxon>
        <taxon>Glomerellaceae</taxon>
        <taxon>Colletotrichum</taxon>
        <taxon>Colletotrichum gloeosporioides species complex</taxon>
    </lineage>
</organism>
<accession>L2GB50</accession>